<dbReference type="Proteomes" id="UP000009222">
    <property type="component" value="Chromosome"/>
</dbReference>
<dbReference type="PANTHER" id="PTHR43649">
    <property type="entry name" value="ARABINOSE-BINDING PROTEIN-RELATED"/>
    <property type="match status" value="1"/>
</dbReference>
<accession>F5YBQ3</accession>
<name>F5YBQ3_LEAAZ</name>
<keyword evidence="2" id="KW-0732">Signal</keyword>
<dbReference type="OrthoDB" id="9795467at2"/>
<dbReference type="InterPro" id="IPR050490">
    <property type="entry name" value="Bact_solute-bd_prot1"/>
</dbReference>
<keyword evidence="4" id="KW-1185">Reference proteome</keyword>
<feature type="compositionally biased region" description="Low complexity" evidence="1">
    <location>
        <begin position="34"/>
        <end position="47"/>
    </location>
</feature>
<dbReference type="PANTHER" id="PTHR43649:SF14">
    <property type="entry name" value="BLR3389 PROTEIN"/>
    <property type="match status" value="1"/>
</dbReference>
<evidence type="ECO:0000256" key="2">
    <source>
        <dbReference type="SAM" id="SignalP"/>
    </source>
</evidence>
<dbReference type="KEGG" id="taz:TREAZ_2968"/>
<feature type="signal peptide" evidence="2">
    <location>
        <begin position="1"/>
        <end position="27"/>
    </location>
</feature>
<gene>
    <name evidence="3" type="ordered locus">TREAZ_2968</name>
</gene>
<keyword evidence="3" id="KW-0762">Sugar transport</keyword>
<sequence>MEEAMKSAKTMTILLLGLILAASPLFAAGGQQGGAAPAPASGGSTAAVSVNEDGTVNNPEDVKVDPNKLVFWSLFSGGDGAWMDKIIADYNQTGPSKQVQSVMLVWADYYIKFGTAVAARKGPDIGVSHVSRLPELVEQGMVVPVDAYAQKAGVNWNDFAPAMVEGVTFNGKKYAIPLDTHAEIMYVNTDILTAAGVALTNGQIRVNNAAEFKAVLDKVKSTLKAGQTVISLPQSGDEPYRIWWATYFQMGGTPLVNAAGTQVTLNRDIAIRAAEYVKSFFTDGYVLPGISDGGQMFQNGLSAITWNGTWMTGVFSETSGLHFAAQPYPRVFGTNDACWADAHVFVIPTKQARNEANTQAAVDFTAWAVTKGGPTWAGSGQIPSNIPVQSSPAFTALPYRADYARAATTAVLPSKNVHFGAFKDSMITNLDLVWGGQATPAVAIQNITDAITQAIRN</sequence>
<evidence type="ECO:0000313" key="3">
    <source>
        <dbReference type="EMBL" id="AEF83195.1"/>
    </source>
</evidence>
<feature type="chain" id="PRO_5003335837" evidence="2">
    <location>
        <begin position="28"/>
        <end position="457"/>
    </location>
</feature>
<dbReference type="STRING" id="545695.TREAZ_2968"/>
<reference evidence="3 4" key="2">
    <citation type="journal article" date="2011" name="ISME J.">
        <title>RNA-seq reveals cooperative metabolic interactions between two termite-gut spirochete species in co-culture.</title>
        <authorList>
            <person name="Rosenthal A.Z."/>
            <person name="Matson E.G."/>
            <person name="Eldar A."/>
            <person name="Leadbetter J.R."/>
        </authorList>
    </citation>
    <scope>NUCLEOTIDE SEQUENCE [LARGE SCALE GENOMIC DNA]</scope>
    <source>
        <strain evidence="4">ATCC BAA-888 / DSM 13862 / ZAS-9</strain>
    </source>
</reference>
<evidence type="ECO:0000313" key="4">
    <source>
        <dbReference type="Proteomes" id="UP000009222"/>
    </source>
</evidence>
<protein>
    <submittedName>
        <fullName evidence="3">Sugar transporter sugar binding protein</fullName>
    </submittedName>
</protein>
<proteinExistence type="predicted"/>
<dbReference type="EMBL" id="CP001841">
    <property type="protein sequence ID" value="AEF83195.1"/>
    <property type="molecule type" value="Genomic_DNA"/>
</dbReference>
<reference evidence="4" key="1">
    <citation type="submission" date="2009-12" db="EMBL/GenBank/DDBJ databases">
        <title>Complete sequence of Treponema azotonutricium strain ZAS-9.</title>
        <authorList>
            <person name="Tetu S.G."/>
            <person name="Matson E."/>
            <person name="Ren Q."/>
            <person name="Seshadri R."/>
            <person name="Elbourne L."/>
            <person name="Hassan K.A."/>
            <person name="Durkin A."/>
            <person name="Radune D."/>
            <person name="Mohamoud Y."/>
            <person name="Shay R."/>
            <person name="Jin S."/>
            <person name="Zhang X."/>
            <person name="Lucey K."/>
            <person name="Ballor N.R."/>
            <person name="Ottesen E."/>
            <person name="Rosenthal R."/>
            <person name="Allen A."/>
            <person name="Leadbetter J.R."/>
            <person name="Paulsen I.T."/>
        </authorList>
    </citation>
    <scope>NUCLEOTIDE SEQUENCE [LARGE SCALE GENOMIC DNA]</scope>
    <source>
        <strain evidence="4">ATCC BAA-888 / DSM 13862 / ZAS-9</strain>
    </source>
</reference>
<dbReference type="Gene3D" id="3.40.190.10">
    <property type="entry name" value="Periplasmic binding protein-like II"/>
    <property type="match status" value="1"/>
</dbReference>
<dbReference type="AlphaFoldDB" id="F5YBQ3"/>
<dbReference type="HOGENOM" id="CLU_031285_10_0_12"/>
<dbReference type="SUPFAM" id="SSF53850">
    <property type="entry name" value="Periplasmic binding protein-like II"/>
    <property type="match status" value="1"/>
</dbReference>
<dbReference type="eggNOG" id="COG2182">
    <property type="taxonomic scope" value="Bacteria"/>
</dbReference>
<keyword evidence="3" id="KW-0813">Transport</keyword>
<organism evidence="3 4">
    <name type="scientific">Leadbettera azotonutricia (strain ATCC BAA-888 / DSM 13862 / ZAS-9)</name>
    <name type="common">Treponema azotonutricium</name>
    <dbReference type="NCBI Taxonomy" id="545695"/>
    <lineage>
        <taxon>Bacteria</taxon>
        <taxon>Pseudomonadati</taxon>
        <taxon>Spirochaetota</taxon>
        <taxon>Spirochaetia</taxon>
        <taxon>Spirochaetales</taxon>
        <taxon>Breznakiellaceae</taxon>
        <taxon>Leadbettera</taxon>
    </lineage>
</organism>
<feature type="region of interest" description="Disordered" evidence="1">
    <location>
        <begin position="33"/>
        <end position="59"/>
    </location>
</feature>
<dbReference type="InParanoid" id="F5YBQ3"/>
<evidence type="ECO:0000256" key="1">
    <source>
        <dbReference type="SAM" id="MobiDB-lite"/>
    </source>
</evidence>